<protein>
    <recommendedName>
        <fullName evidence="2">histidine kinase</fullName>
        <ecNumber evidence="2">2.7.13.3</ecNumber>
    </recommendedName>
</protein>
<dbReference type="InterPro" id="IPR013655">
    <property type="entry name" value="PAS_fold_3"/>
</dbReference>
<accession>A0A916LJL0</accession>
<dbReference type="CDD" id="cd00156">
    <property type="entry name" value="REC"/>
    <property type="match status" value="1"/>
</dbReference>
<dbReference type="SUPFAM" id="SSF55785">
    <property type="entry name" value="PYP-like sensor domain (PAS domain)"/>
    <property type="match status" value="1"/>
</dbReference>
<dbReference type="Gene3D" id="3.30.565.10">
    <property type="entry name" value="Histidine kinase-like ATPase, C-terminal domain"/>
    <property type="match status" value="1"/>
</dbReference>
<gene>
    <name evidence="9" type="ORF">JGI25_00871</name>
</gene>
<dbReference type="SMART" id="SM00388">
    <property type="entry name" value="HisKA"/>
    <property type="match status" value="1"/>
</dbReference>
<dbReference type="InterPro" id="IPR036890">
    <property type="entry name" value="HATPase_C_sf"/>
</dbReference>
<feature type="domain" description="Histidine kinase" evidence="5">
    <location>
        <begin position="342"/>
        <end position="557"/>
    </location>
</feature>
<name>A0A916LJL0_KRYT1</name>
<dbReference type="InterPro" id="IPR035965">
    <property type="entry name" value="PAS-like_dom_sf"/>
</dbReference>
<dbReference type="PROSITE" id="PS50113">
    <property type="entry name" value="PAC"/>
    <property type="match status" value="1"/>
</dbReference>
<dbReference type="Gene3D" id="3.30.450.20">
    <property type="entry name" value="PAS domain"/>
    <property type="match status" value="1"/>
</dbReference>
<evidence type="ECO:0000256" key="4">
    <source>
        <dbReference type="PROSITE-ProRule" id="PRU00169"/>
    </source>
</evidence>
<comment type="catalytic activity">
    <reaction evidence="1">
        <text>ATP + protein L-histidine = ADP + protein N-phospho-L-histidine.</text>
        <dbReference type="EC" id="2.7.13.3"/>
    </reaction>
</comment>
<feature type="modified residue" description="4-aspartylphosphate" evidence="4">
    <location>
        <position position="626"/>
    </location>
</feature>
<dbReference type="Gene3D" id="3.40.50.2300">
    <property type="match status" value="1"/>
</dbReference>
<evidence type="ECO:0000259" key="7">
    <source>
        <dbReference type="PROSITE" id="PS50112"/>
    </source>
</evidence>
<evidence type="ECO:0000259" key="6">
    <source>
        <dbReference type="PROSITE" id="PS50110"/>
    </source>
</evidence>
<dbReference type="InterPro" id="IPR003594">
    <property type="entry name" value="HATPase_dom"/>
</dbReference>
<evidence type="ECO:0000259" key="5">
    <source>
        <dbReference type="PROSITE" id="PS50109"/>
    </source>
</evidence>
<dbReference type="PROSITE" id="PS50112">
    <property type="entry name" value="PAS"/>
    <property type="match status" value="1"/>
</dbReference>
<dbReference type="SMART" id="SM00448">
    <property type="entry name" value="REC"/>
    <property type="match status" value="1"/>
</dbReference>
<dbReference type="Gene3D" id="1.10.287.130">
    <property type="match status" value="1"/>
</dbReference>
<organism evidence="9 10">
    <name type="scientific">Kryptobacter tengchongensis</name>
    <dbReference type="NCBI Taxonomy" id="1643429"/>
    <lineage>
        <taxon>Bacteria</taxon>
        <taxon>Pseudomonadati</taxon>
        <taxon>Candidatus Kryptoniota</taxon>
        <taxon>Candidatus Kryptobacter</taxon>
    </lineage>
</organism>
<dbReference type="CDD" id="cd00082">
    <property type="entry name" value="HisKA"/>
    <property type="match status" value="1"/>
</dbReference>
<evidence type="ECO:0000259" key="8">
    <source>
        <dbReference type="PROSITE" id="PS50113"/>
    </source>
</evidence>
<dbReference type="PRINTS" id="PR00344">
    <property type="entry name" value="BCTRLSENSOR"/>
</dbReference>
<dbReference type="Proteomes" id="UP000243105">
    <property type="component" value="Unassembled WGS sequence"/>
</dbReference>
<dbReference type="AlphaFoldDB" id="A0A916LJL0"/>
<evidence type="ECO:0000256" key="1">
    <source>
        <dbReference type="ARBA" id="ARBA00000085"/>
    </source>
</evidence>
<dbReference type="SMART" id="SM00091">
    <property type="entry name" value="PAS"/>
    <property type="match status" value="1"/>
</dbReference>
<dbReference type="GO" id="GO:0000155">
    <property type="term" value="F:phosphorelay sensor kinase activity"/>
    <property type="evidence" value="ECO:0007669"/>
    <property type="project" value="InterPro"/>
</dbReference>
<dbReference type="SUPFAM" id="SSF55781">
    <property type="entry name" value="GAF domain-like"/>
    <property type="match status" value="1"/>
</dbReference>
<dbReference type="InterPro" id="IPR036097">
    <property type="entry name" value="HisK_dim/P_sf"/>
</dbReference>
<feature type="domain" description="Response regulatory" evidence="6">
    <location>
        <begin position="577"/>
        <end position="691"/>
    </location>
</feature>
<dbReference type="EC" id="2.7.13.3" evidence="2"/>
<dbReference type="InterPro" id="IPR005467">
    <property type="entry name" value="His_kinase_dom"/>
</dbReference>
<dbReference type="SMART" id="SM00086">
    <property type="entry name" value="PAC"/>
    <property type="match status" value="1"/>
</dbReference>
<dbReference type="Pfam" id="PF00512">
    <property type="entry name" value="HisKA"/>
    <property type="match status" value="1"/>
</dbReference>
<dbReference type="EMBL" id="CZVV01000049">
    <property type="protein sequence ID" value="CUT01307.1"/>
    <property type="molecule type" value="Genomic_DNA"/>
</dbReference>
<dbReference type="InterPro" id="IPR004358">
    <property type="entry name" value="Sig_transdc_His_kin-like_C"/>
</dbReference>
<keyword evidence="3 4" id="KW-0597">Phosphoprotein</keyword>
<sequence length="696" mass="78922">MGNEKLTSFGQSILEALSDVVFAVDSDYNFIYITPSCYHITGYTVDEFLSGQVKARKLVHPSDYWRLLRANYQAFKTGELPRVSEFRIIKKDGTIRWVSIYWTTVRDETGSLKYIQGVMHDITDKKLTEEKLQKSLTEFKILHSFSSELSSAMTIDEIAKTIYDHITQLIPVDGFFIDIYDEMTEQLKGLAHVYSIHGRKVMISYPNYKFNVRSHRIWESLIYEKKITYVKYSGKDIPPPFNLFIEEAQEEGYLLSAPMLSRGKIFGIMTAQIKWKGEIEEYIPIFEHIANQSAVAIERVRYFTELQESEKSLRQAYEELKKAHQQLILTEKMRTLGQLAGGIAHNLSNLLSAILGRAQLLKTKITDEALLRDLEFIEKAGQDAGKIISRLREFSKPRTHVTLVPLDVANIIEDALEITKSKWKDEAELKGIKYEISKDFPEDRLMAITNSSELREALVNIIINAIEAMPAGGKLAIGIYNVNSEKVAIYISDTGVGMDAETMARIFEPFFTTKGEYGTGLGLSIAYEIIRSHNGEIFVESEIGKGSKFTIVLPASKQKVSEIVQKSELKENAFKLSVLIVDDDESVLYLLKDVFSNLGYRIFPAENGKKALEYIDAEKFDLVITDLALPDVNGWEISKATKQKNDKIPVIILTGWGIDVPEEEAKRRGADYIITKPFDLDELLLVVNTAVQSISK</sequence>
<evidence type="ECO:0000313" key="10">
    <source>
        <dbReference type="Proteomes" id="UP000243105"/>
    </source>
</evidence>
<dbReference type="Pfam" id="PF08447">
    <property type="entry name" value="PAS_3"/>
    <property type="match status" value="1"/>
</dbReference>
<dbReference type="Gene3D" id="3.30.450.40">
    <property type="match status" value="1"/>
</dbReference>
<dbReference type="PROSITE" id="PS50109">
    <property type="entry name" value="HIS_KIN"/>
    <property type="match status" value="1"/>
</dbReference>
<dbReference type="Pfam" id="PF00072">
    <property type="entry name" value="Response_reg"/>
    <property type="match status" value="1"/>
</dbReference>
<dbReference type="NCBIfam" id="TIGR00229">
    <property type="entry name" value="sensory_box"/>
    <property type="match status" value="1"/>
</dbReference>
<dbReference type="SMART" id="SM00387">
    <property type="entry name" value="HATPase_c"/>
    <property type="match status" value="1"/>
</dbReference>
<dbReference type="PANTHER" id="PTHR43547:SF2">
    <property type="entry name" value="HYBRID SIGNAL TRANSDUCTION HISTIDINE KINASE C"/>
    <property type="match status" value="1"/>
</dbReference>
<comment type="caution">
    <text evidence="9">The sequence shown here is derived from an EMBL/GenBank/DDBJ whole genome shotgun (WGS) entry which is preliminary data.</text>
</comment>
<dbReference type="InterPro" id="IPR000700">
    <property type="entry name" value="PAS-assoc_C"/>
</dbReference>
<evidence type="ECO:0000256" key="3">
    <source>
        <dbReference type="ARBA" id="ARBA00022553"/>
    </source>
</evidence>
<dbReference type="PANTHER" id="PTHR43547">
    <property type="entry name" value="TWO-COMPONENT HISTIDINE KINASE"/>
    <property type="match status" value="1"/>
</dbReference>
<dbReference type="CDD" id="cd00130">
    <property type="entry name" value="PAS"/>
    <property type="match status" value="1"/>
</dbReference>
<dbReference type="InterPro" id="IPR003661">
    <property type="entry name" value="HisK_dim/P_dom"/>
</dbReference>
<feature type="domain" description="PAC" evidence="8">
    <location>
        <begin position="82"/>
        <end position="134"/>
    </location>
</feature>
<evidence type="ECO:0000256" key="2">
    <source>
        <dbReference type="ARBA" id="ARBA00012438"/>
    </source>
</evidence>
<dbReference type="InterPro" id="IPR000014">
    <property type="entry name" value="PAS"/>
</dbReference>
<dbReference type="PROSITE" id="PS50110">
    <property type="entry name" value="RESPONSE_REGULATORY"/>
    <property type="match status" value="1"/>
</dbReference>
<proteinExistence type="predicted"/>
<dbReference type="SUPFAM" id="SSF52172">
    <property type="entry name" value="CheY-like"/>
    <property type="match status" value="1"/>
</dbReference>
<evidence type="ECO:0000313" key="9">
    <source>
        <dbReference type="EMBL" id="CUT01307.1"/>
    </source>
</evidence>
<dbReference type="Pfam" id="PF02518">
    <property type="entry name" value="HATPase_c"/>
    <property type="match status" value="1"/>
</dbReference>
<dbReference type="InterPro" id="IPR001789">
    <property type="entry name" value="Sig_transdc_resp-reg_receiver"/>
</dbReference>
<dbReference type="InterPro" id="IPR011006">
    <property type="entry name" value="CheY-like_superfamily"/>
</dbReference>
<reference evidence="9 10" key="1">
    <citation type="submission" date="2015-11" db="EMBL/GenBank/DDBJ databases">
        <authorList>
            <person name="Varghese N."/>
        </authorList>
    </citation>
    <scope>NUCLEOTIDE SEQUENCE [LARGE SCALE GENOMIC DNA]</scope>
    <source>
        <strain evidence="9 10">JGI-25</strain>
    </source>
</reference>
<dbReference type="SUPFAM" id="SSF55874">
    <property type="entry name" value="ATPase domain of HSP90 chaperone/DNA topoisomerase II/histidine kinase"/>
    <property type="match status" value="1"/>
</dbReference>
<dbReference type="SUPFAM" id="SSF47384">
    <property type="entry name" value="Homodimeric domain of signal transducing histidine kinase"/>
    <property type="match status" value="1"/>
</dbReference>
<feature type="domain" description="PAS" evidence="7">
    <location>
        <begin position="13"/>
        <end position="78"/>
    </location>
</feature>
<dbReference type="RefSeq" id="WP_072263880.1">
    <property type="nucleotide sequence ID" value="NZ_CZVV01000049.1"/>
</dbReference>
<dbReference type="InterPro" id="IPR029016">
    <property type="entry name" value="GAF-like_dom_sf"/>
</dbReference>
<dbReference type="InterPro" id="IPR001610">
    <property type="entry name" value="PAC"/>
</dbReference>